<accession>A0A844GKB5</accession>
<organism evidence="7 8">
    <name type="scientific">Blautia luti DSM 14534 = JCM 17040</name>
    <dbReference type="NCBI Taxonomy" id="649762"/>
    <lineage>
        <taxon>Bacteria</taxon>
        <taxon>Bacillati</taxon>
        <taxon>Bacillota</taxon>
        <taxon>Clostridia</taxon>
        <taxon>Lachnospirales</taxon>
        <taxon>Lachnospiraceae</taxon>
        <taxon>Blautia</taxon>
    </lineage>
</organism>
<evidence type="ECO:0000313" key="8">
    <source>
        <dbReference type="Proteomes" id="UP000437824"/>
    </source>
</evidence>
<evidence type="ECO:0000256" key="1">
    <source>
        <dbReference type="ARBA" id="ARBA00004141"/>
    </source>
</evidence>
<name>A0A844GKB5_9FIRM</name>
<feature type="transmembrane region" description="Helical" evidence="5">
    <location>
        <begin position="78"/>
        <end position="96"/>
    </location>
</feature>
<evidence type="ECO:0000259" key="6">
    <source>
        <dbReference type="Pfam" id="PF13515"/>
    </source>
</evidence>
<feature type="domain" description="Integral membrane bound transporter" evidence="6">
    <location>
        <begin position="46"/>
        <end position="171"/>
    </location>
</feature>
<evidence type="ECO:0000256" key="3">
    <source>
        <dbReference type="ARBA" id="ARBA00022989"/>
    </source>
</evidence>
<evidence type="ECO:0000256" key="4">
    <source>
        <dbReference type="ARBA" id="ARBA00023136"/>
    </source>
</evidence>
<dbReference type="AlphaFoldDB" id="A0A844GKB5"/>
<feature type="transmembrane region" description="Helical" evidence="5">
    <location>
        <begin position="159"/>
        <end position="176"/>
    </location>
</feature>
<protein>
    <recommendedName>
        <fullName evidence="6">Integral membrane bound transporter domain-containing protein</fullName>
    </recommendedName>
</protein>
<feature type="transmembrane region" description="Helical" evidence="5">
    <location>
        <begin position="108"/>
        <end position="126"/>
    </location>
</feature>
<keyword evidence="2 5" id="KW-0812">Transmembrane</keyword>
<dbReference type="GO" id="GO:0016020">
    <property type="term" value="C:membrane"/>
    <property type="evidence" value="ECO:0007669"/>
    <property type="project" value="UniProtKB-SubCell"/>
</dbReference>
<evidence type="ECO:0000313" key="7">
    <source>
        <dbReference type="EMBL" id="MTD61121.1"/>
    </source>
</evidence>
<comment type="caution">
    <text evidence="7">The sequence shown here is derived from an EMBL/GenBank/DDBJ whole genome shotgun (WGS) entry which is preliminary data.</text>
</comment>
<evidence type="ECO:0000256" key="5">
    <source>
        <dbReference type="SAM" id="Phobius"/>
    </source>
</evidence>
<gene>
    <name evidence="7" type="ORF">GKZ57_07555</name>
</gene>
<dbReference type="InterPro" id="IPR049453">
    <property type="entry name" value="Memb_transporter_dom"/>
</dbReference>
<sequence length="238" mass="27100">MGPQEMLDRAEVKNKWKLTPLKNFKSPRLTERMWRTALVVLITSIIYEYPLEGRNPCFALIGAVYGVGSQFEEGFHNGINRVIGTLVGGLLVIPFYKLYISQPFGIPGWVWLVAGVCLVLWCNFALGADSAIQPGIVIYFVVMFTVGKERVLLYTIARILDTGFGVLLTLLLYVLYPSKYDKAKGVSLKTFWAEINNAFQSYKIKNRTMRKKEHENFGTDDDKNFSFIVSKIKKDKHL</sequence>
<dbReference type="Pfam" id="PF13515">
    <property type="entry name" value="FUSC_2"/>
    <property type="match status" value="1"/>
</dbReference>
<keyword evidence="3 5" id="KW-1133">Transmembrane helix</keyword>
<dbReference type="Proteomes" id="UP000437824">
    <property type="component" value="Unassembled WGS sequence"/>
</dbReference>
<dbReference type="EMBL" id="WMBC01000005">
    <property type="protein sequence ID" value="MTD61121.1"/>
    <property type="molecule type" value="Genomic_DNA"/>
</dbReference>
<evidence type="ECO:0000256" key="2">
    <source>
        <dbReference type="ARBA" id="ARBA00022692"/>
    </source>
</evidence>
<reference evidence="7 8" key="1">
    <citation type="submission" date="2019-11" db="EMBL/GenBank/DDBJ databases">
        <title>Draft genome sequence of Blautia luti DSM 14534T, isolated from human stool.</title>
        <authorList>
            <person name="Ortiz R."/>
            <person name="Melis-Arcos F."/>
            <person name="Covarrubias P."/>
            <person name="Cardenas J.P."/>
            <person name="Perez-Donoso J."/>
            <person name="Almonacid D."/>
        </authorList>
    </citation>
    <scope>NUCLEOTIDE SEQUENCE [LARGE SCALE GENOMIC DNA]</scope>
    <source>
        <strain evidence="7 8">DSM 14534</strain>
    </source>
</reference>
<keyword evidence="4 5" id="KW-0472">Membrane</keyword>
<comment type="subcellular location">
    <subcellularLocation>
        <location evidence="1">Membrane</location>
        <topology evidence="1">Multi-pass membrane protein</topology>
    </subcellularLocation>
</comment>
<proteinExistence type="predicted"/>